<name>A0ABY7NUQ2_9SPHN</name>
<sequence length="113" mass="10928">MAPALAPKLAEHADNGGLDGTPTASAPPPPGTEEAAEHGNSVLASIFGSKDVSRSVAGDASAQTGIGVDKVKAVLPQLASIAAIAFLTHRASAEGGGGLGGLFASVEKGFGLP</sequence>
<evidence type="ECO:0000313" key="2">
    <source>
        <dbReference type="EMBL" id="WBO24373.1"/>
    </source>
</evidence>
<dbReference type="Proteomes" id="UP001210865">
    <property type="component" value="Chromosome"/>
</dbReference>
<gene>
    <name evidence="2" type="ORF">PBT88_09855</name>
</gene>
<proteinExistence type="predicted"/>
<organism evidence="2 3">
    <name type="scientific">Sphingomonas abietis</name>
    <dbReference type="NCBI Taxonomy" id="3012344"/>
    <lineage>
        <taxon>Bacteria</taxon>
        <taxon>Pseudomonadati</taxon>
        <taxon>Pseudomonadota</taxon>
        <taxon>Alphaproteobacteria</taxon>
        <taxon>Sphingomonadales</taxon>
        <taxon>Sphingomonadaceae</taxon>
        <taxon>Sphingomonas</taxon>
    </lineage>
</organism>
<accession>A0ABY7NUQ2</accession>
<keyword evidence="3" id="KW-1185">Reference proteome</keyword>
<protein>
    <recommendedName>
        <fullName evidence="4">DUF937 domain-containing protein</fullName>
    </recommendedName>
</protein>
<evidence type="ECO:0008006" key="4">
    <source>
        <dbReference type="Google" id="ProtNLM"/>
    </source>
</evidence>
<evidence type="ECO:0000256" key="1">
    <source>
        <dbReference type="SAM" id="MobiDB-lite"/>
    </source>
</evidence>
<reference evidence="2 3" key="1">
    <citation type="submission" date="2022-12" db="EMBL/GenBank/DDBJ databases">
        <title>Sphingomonas abieness sp. nov., an endophytic bacterium isolated from Abies koreana.</title>
        <authorList>
            <person name="Jiang L."/>
            <person name="Lee J."/>
        </authorList>
    </citation>
    <scope>NUCLEOTIDE SEQUENCE [LARGE SCALE GENOMIC DNA]</scope>
    <source>
        <strain evidence="3">PAMB 00755</strain>
    </source>
</reference>
<feature type="region of interest" description="Disordered" evidence="1">
    <location>
        <begin position="1"/>
        <end position="39"/>
    </location>
</feature>
<dbReference type="EMBL" id="CP115174">
    <property type="protein sequence ID" value="WBO24373.1"/>
    <property type="molecule type" value="Genomic_DNA"/>
</dbReference>
<evidence type="ECO:0000313" key="3">
    <source>
        <dbReference type="Proteomes" id="UP001210865"/>
    </source>
</evidence>